<dbReference type="OrthoDB" id="5390143at2759"/>
<feature type="chain" id="PRO_5025067690" description="Mid2 domain-containing protein" evidence="3">
    <location>
        <begin position="28"/>
        <end position="295"/>
    </location>
</feature>
<proteinExistence type="predicted"/>
<feature type="region of interest" description="Disordered" evidence="1">
    <location>
        <begin position="146"/>
        <end position="200"/>
    </location>
</feature>
<keyword evidence="2" id="KW-0812">Transmembrane</keyword>
<name>A0A5N7B7J4_9EURO</name>
<evidence type="ECO:0000256" key="3">
    <source>
        <dbReference type="SAM" id="SignalP"/>
    </source>
</evidence>
<keyword evidence="3" id="KW-0732">Signal</keyword>
<feature type="compositionally biased region" description="Basic and acidic residues" evidence="1">
    <location>
        <begin position="286"/>
        <end position="295"/>
    </location>
</feature>
<feature type="signal peptide" evidence="3">
    <location>
        <begin position="1"/>
        <end position="27"/>
    </location>
</feature>
<sequence>MISHRLHSAFLRICLLILLCGAEIVLAQGDGKSSNRFVNPPAANSAENPVWVLGEEQVVSWLTTWTTFNISIWHQTLDKQTAASLGNIYTQVQDIGVTNFTWKVQTYGASLEDSPIFFFWINANPQDTGFRLTSNYFNITDKPLTTTSSTSSIAPSTSEPTPTTQSTQLTSSSITTTTSSVPTEPSATETSASSTSGLDPGAKVGLGVGVGLGVPAIGLLAALTYLKYRQSQSRKRQMPMLEPTFESMPPWTQAHPPAPPPAPKELPGSQVTEWRGELPGSQVTEWRGELPDRSY</sequence>
<feature type="region of interest" description="Disordered" evidence="1">
    <location>
        <begin position="249"/>
        <end position="295"/>
    </location>
</feature>
<gene>
    <name evidence="4" type="ORF">BDV26DRAFT_263035</name>
</gene>
<dbReference type="Proteomes" id="UP000326198">
    <property type="component" value="Unassembled WGS sequence"/>
</dbReference>
<evidence type="ECO:0000256" key="2">
    <source>
        <dbReference type="SAM" id="Phobius"/>
    </source>
</evidence>
<organism evidence="4 5">
    <name type="scientific">Aspergillus bertholletiae</name>
    <dbReference type="NCBI Taxonomy" id="1226010"/>
    <lineage>
        <taxon>Eukaryota</taxon>
        <taxon>Fungi</taxon>
        <taxon>Dikarya</taxon>
        <taxon>Ascomycota</taxon>
        <taxon>Pezizomycotina</taxon>
        <taxon>Eurotiomycetes</taxon>
        <taxon>Eurotiomycetidae</taxon>
        <taxon>Eurotiales</taxon>
        <taxon>Aspergillaceae</taxon>
        <taxon>Aspergillus</taxon>
        <taxon>Aspergillus subgen. Circumdati</taxon>
    </lineage>
</organism>
<keyword evidence="2" id="KW-0472">Membrane</keyword>
<evidence type="ECO:0000256" key="1">
    <source>
        <dbReference type="SAM" id="MobiDB-lite"/>
    </source>
</evidence>
<dbReference type="AlphaFoldDB" id="A0A5N7B7J4"/>
<reference evidence="4 5" key="1">
    <citation type="submission" date="2019-04" db="EMBL/GenBank/DDBJ databases">
        <title>Friends and foes A comparative genomics studyof 23 Aspergillus species from section Flavi.</title>
        <authorList>
            <consortium name="DOE Joint Genome Institute"/>
            <person name="Kjaerbolling I."/>
            <person name="Vesth T."/>
            <person name="Frisvad J.C."/>
            <person name="Nybo J.L."/>
            <person name="Theobald S."/>
            <person name="Kildgaard S."/>
            <person name="Isbrandt T."/>
            <person name="Kuo A."/>
            <person name="Sato A."/>
            <person name="Lyhne E.K."/>
            <person name="Kogle M.E."/>
            <person name="Wiebenga A."/>
            <person name="Kun R.S."/>
            <person name="Lubbers R.J."/>
            <person name="Makela M.R."/>
            <person name="Barry K."/>
            <person name="Chovatia M."/>
            <person name="Clum A."/>
            <person name="Daum C."/>
            <person name="Haridas S."/>
            <person name="He G."/>
            <person name="LaButti K."/>
            <person name="Lipzen A."/>
            <person name="Mondo S."/>
            <person name="Riley R."/>
            <person name="Salamov A."/>
            <person name="Simmons B.A."/>
            <person name="Magnuson J.K."/>
            <person name="Henrissat B."/>
            <person name="Mortensen U.H."/>
            <person name="Larsen T.O."/>
            <person name="Devries R.P."/>
            <person name="Grigoriev I.V."/>
            <person name="Machida M."/>
            <person name="Baker S.E."/>
            <person name="Andersen M.R."/>
        </authorList>
    </citation>
    <scope>NUCLEOTIDE SEQUENCE [LARGE SCALE GENOMIC DNA]</scope>
    <source>
        <strain evidence="4 5">IBT 29228</strain>
    </source>
</reference>
<evidence type="ECO:0000313" key="5">
    <source>
        <dbReference type="Proteomes" id="UP000326198"/>
    </source>
</evidence>
<protein>
    <recommendedName>
        <fullName evidence="6">Mid2 domain-containing protein</fullName>
    </recommendedName>
</protein>
<feature type="transmembrane region" description="Helical" evidence="2">
    <location>
        <begin position="204"/>
        <end position="226"/>
    </location>
</feature>
<dbReference type="EMBL" id="ML736219">
    <property type="protein sequence ID" value="KAE8377726.1"/>
    <property type="molecule type" value="Genomic_DNA"/>
</dbReference>
<accession>A0A5N7B7J4</accession>
<evidence type="ECO:0008006" key="6">
    <source>
        <dbReference type="Google" id="ProtNLM"/>
    </source>
</evidence>
<keyword evidence="2" id="KW-1133">Transmembrane helix</keyword>
<evidence type="ECO:0000313" key="4">
    <source>
        <dbReference type="EMBL" id="KAE8377726.1"/>
    </source>
</evidence>
<keyword evidence="5" id="KW-1185">Reference proteome</keyword>